<dbReference type="HOGENOM" id="CLU_073286_0_0_0"/>
<dbReference type="GO" id="GO:0005829">
    <property type="term" value="C:cytosol"/>
    <property type="evidence" value="ECO:0007669"/>
    <property type="project" value="TreeGrafter"/>
</dbReference>
<evidence type="ECO:0000313" key="4">
    <source>
        <dbReference type="Proteomes" id="UP000006056"/>
    </source>
</evidence>
<dbReference type="Pfam" id="PF18144">
    <property type="entry name" value="SMODS"/>
    <property type="match status" value="1"/>
</dbReference>
<dbReference type="RefSeq" id="WP_014786599.1">
    <property type="nucleotide sequence ID" value="NC_018014.1"/>
</dbReference>
<dbReference type="InterPro" id="IPR006116">
    <property type="entry name" value="NT_2-5OAS_ClassI-CCAase"/>
</dbReference>
<dbReference type="InterPro" id="IPR043519">
    <property type="entry name" value="NT_sf"/>
</dbReference>
<keyword evidence="2" id="KW-0175">Coiled coil</keyword>
<keyword evidence="3" id="KW-0808">Transferase</keyword>
<dbReference type="SUPFAM" id="SSF81631">
    <property type="entry name" value="PAP/OAS1 substrate-binding domain"/>
    <property type="match status" value="1"/>
</dbReference>
<dbReference type="PANTHER" id="PTHR11258:SF11">
    <property type="entry name" value="C2H2-TYPE DOMAIN-CONTAINING PROTEIN"/>
    <property type="match status" value="1"/>
</dbReference>
<dbReference type="NCBIfam" id="NF041116">
    <property type="entry name" value="CBASS_cyclase_a"/>
    <property type="match status" value="1"/>
</dbReference>
<feature type="coiled-coil region" evidence="2">
    <location>
        <begin position="12"/>
        <end position="46"/>
    </location>
</feature>
<evidence type="ECO:0000256" key="2">
    <source>
        <dbReference type="SAM" id="Coils"/>
    </source>
</evidence>
<dbReference type="EMBL" id="CP003379">
    <property type="protein sequence ID" value="AFL89336.1"/>
    <property type="molecule type" value="Genomic_DNA"/>
</dbReference>
<dbReference type="Gene3D" id="1.10.1410.20">
    <property type="entry name" value="2'-5'-oligoadenylate synthetase 1, domain 2"/>
    <property type="match status" value="1"/>
</dbReference>
<accession>I3ZJB8</accession>
<organism evidence="3 4">
    <name type="scientific">Terriglobus roseus (strain DSM 18391 / NRRL B-41598 / KBS 63)</name>
    <dbReference type="NCBI Taxonomy" id="926566"/>
    <lineage>
        <taxon>Bacteria</taxon>
        <taxon>Pseudomonadati</taxon>
        <taxon>Acidobacteriota</taxon>
        <taxon>Terriglobia</taxon>
        <taxon>Terriglobales</taxon>
        <taxon>Acidobacteriaceae</taxon>
        <taxon>Terriglobus</taxon>
    </lineage>
</organism>
<dbReference type="GO" id="GO:0051607">
    <property type="term" value="P:defense response to virus"/>
    <property type="evidence" value="ECO:0007669"/>
    <property type="project" value="UniProtKB-KW"/>
</dbReference>
<name>I3ZJB8_TERRK</name>
<dbReference type="KEGG" id="trs:Terro_3106"/>
<dbReference type="PANTHER" id="PTHR11258">
    <property type="entry name" value="2-5 OLIGOADENYLATE SYNTHETASE"/>
    <property type="match status" value="1"/>
</dbReference>
<proteinExistence type="predicted"/>
<dbReference type="GO" id="GO:0016020">
    <property type="term" value="C:membrane"/>
    <property type="evidence" value="ECO:0007669"/>
    <property type="project" value="TreeGrafter"/>
</dbReference>
<dbReference type="GO" id="GO:0003725">
    <property type="term" value="F:double-stranded RNA binding"/>
    <property type="evidence" value="ECO:0007669"/>
    <property type="project" value="TreeGrafter"/>
</dbReference>
<keyword evidence="4" id="KW-1185">Reference proteome</keyword>
<dbReference type="Proteomes" id="UP000006056">
    <property type="component" value="Chromosome"/>
</dbReference>
<evidence type="ECO:0000256" key="1">
    <source>
        <dbReference type="ARBA" id="ARBA00023118"/>
    </source>
</evidence>
<dbReference type="InterPro" id="IPR053445">
    <property type="entry name" value="CBASS_cN_synthase"/>
</dbReference>
<protein>
    <submittedName>
        <fullName evidence="3">tRNA nucleotidyltransferase (CCA-adding enzyme)</fullName>
    </submittedName>
</protein>
<dbReference type="OrthoDB" id="8887021at2"/>
<dbReference type="PATRIC" id="fig|926566.3.peg.3071"/>
<gene>
    <name evidence="3" type="ordered locus">Terro_3106</name>
</gene>
<keyword evidence="1" id="KW-0051">Antiviral defense</keyword>
<evidence type="ECO:0000313" key="3">
    <source>
        <dbReference type="EMBL" id="AFL89336.1"/>
    </source>
</evidence>
<dbReference type="AlphaFoldDB" id="I3ZJB8"/>
<dbReference type="STRING" id="926566.Terro_3106"/>
<dbReference type="GO" id="GO:0001730">
    <property type="term" value="F:2'-5'-oligoadenylate synthetase activity"/>
    <property type="evidence" value="ECO:0007669"/>
    <property type="project" value="TreeGrafter"/>
</dbReference>
<dbReference type="CDD" id="cd05400">
    <property type="entry name" value="NT_2-5OAS_ClassI-CCAase"/>
    <property type="match status" value="1"/>
</dbReference>
<dbReference type="SUPFAM" id="SSF81301">
    <property type="entry name" value="Nucleotidyltransferase"/>
    <property type="match status" value="1"/>
</dbReference>
<sequence>MSREHVTHRDIVQFAEERVNLKRDDALELRRQANLLRDRLQTYLADHPDFELRKMLLSGSLAKGTALKSVSDIDVACYVSSDTAPHKVSDLIAWLASRLEKAFPNFKPEQIQRKTYSVAVNFITTGNEVDIVPILYKGDPQWKGSLISQDTGEELMTSVPMHLEFLRKRKDANKTHFAQVVRLIKFWAKLQKQADENFRFKSFMTELIVAHLADNGMALNDYPTALSRFFNFLACDGLKSTITFSDYYKTSDCEVTSDPIRIWDPVNCQNNVAKLYKESNRDLLIEAALDAGDAVEAALRATTKGETVRYWQKVFGPTFSA</sequence>
<reference evidence="3 4" key="1">
    <citation type="submission" date="2012-06" db="EMBL/GenBank/DDBJ databases">
        <title>Complete genome of Terriglobus roseus DSM 18391.</title>
        <authorList>
            <consortium name="US DOE Joint Genome Institute (JGI-PGF)"/>
            <person name="Lucas S."/>
            <person name="Copeland A."/>
            <person name="Lapidus A."/>
            <person name="Glavina del Rio T."/>
            <person name="Dalin E."/>
            <person name="Tice H."/>
            <person name="Bruce D."/>
            <person name="Goodwin L."/>
            <person name="Pitluck S."/>
            <person name="Peters L."/>
            <person name="Mikhailova N."/>
            <person name="Munk A.C.C."/>
            <person name="Kyrpides N."/>
            <person name="Mavromatis K."/>
            <person name="Ivanova N."/>
            <person name="Brettin T."/>
            <person name="Detter J.C."/>
            <person name="Han C."/>
            <person name="Larimer F."/>
            <person name="Land M."/>
            <person name="Hauser L."/>
            <person name="Markowitz V."/>
            <person name="Cheng J.-F."/>
            <person name="Hugenholtz P."/>
            <person name="Woyke T."/>
            <person name="Wu D."/>
            <person name="Brambilla E."/>
            <person name="Klenk H.-P."/>
            <person name="Eisen J.A."/>
        </authorList>
    </citation>
    <scope>NUCLEOTIDE SEQUENCE [LARGE SCALE GENOMIC DNA]</scope>
    <source>
        <strain evidence="4">DSM 18391 / NRRL B-41598 / KBS 63</strain>
    </source>
</reference>
<dbReference type="eggNOG" id="COG1746">
    <property type="taxonomic scope" value="Bacteria"/>
</dbReference>